<dbReference type="EMBL" id="JAYMYQ010000009">
    <property type="protein sequence ID" value="KAK7313025.1"/>
    <property type="molecule type" value="Genomic_DNA"/>
</dbReference>
<dbReference type="SUPFAM" id="SSF54495">
    <property type="entry name" value="UBC-like"/>
    <property type="match status" value="1"/>
</dbReference>
<dbReference type="CDD" id="cd23837">
    <property type="entry name" value="UBCc_UBE2O"/>
    <property type="match status" value="1"/>
</dbReference>
<dbReference type="EC" id="2.3.2.23" evidence="1"/>
<protein>
    <recommendedName>
        <fullName evidence="1">E2 ubiquitin-conjugating enzyme</fullName>
        <ecNumber evidence="1">2.3.2.23</ecNumber>
    </recommendedName>
</protein>
<evidence type="ECO:0000256" key="1">
    <source>
        <dbReference type="ARBA" id="ARBA00012486"/>
    </source>
</evidence>
<proteinExistence type="predicted"/>
<organism evidence="8 9">
    <name type="scientific">Canavalia gladiata</name>
    <name type="common">Sword bean</name>
    <name type="synonym">Dolichos gladiatus</name>
    <dbReference type="NCBI Taxonomy" id="3824"/>
    <lineage>
        <taxon>Eukaryota</taxon>
        <taxon>Viridiplantae</taxon>
        <taxon>Streptophyta</taxon>
        <taxon>Embryophyta</taxon>
        <taxon>Tracheophyta</taxon>
        <taxon>Spermatophyta</taxon>
        <taxon>Magnoliopsida</taxon>
        <taxon>eudicotyledons</taxon>
        <taxon>Gunneridae</taxon>
        <taxon>Pentapetalae</taxon>
        <taxon>rosids</taxon>
        <taxon>fabids</taxon>
        <taxon>Fabales</taxon>
        <taxon>Fabaceae</taxon>
        <taxon>Papilionoideae</taxon>
        <taxon>50 kb inversion clade</taxon>
        <taxon>NPAAA clade</taxon>
        <taxon>indigoferoid/millettioid clade</taxon>
        <taxon>Phaseoleae</taxon>
        <taxon>Canavalia</taxon>
    </lineage>
</organism>
<dbReference type="AlphaFoldDB" id="A0AAN9PUR4"/>
<evidence type="ECO:0000256" key="6">
    <source>
        <dbReference type="SAM" id="MobiDB-lite"/>
    </source>
</evidence>
<feature type="compositionally biased region" description="Pro residues" evidence="6">
    <location>
        <begin position="1"/>
        <end position="11"/>
    </location>
</feature>
<evidence type="ECO:0000256" key="4">
    <source>
        <dbReference type="ARBA" id="ARBA00022786"/>
    </source>
</evidence>
<dbReference type="InterPro" id="IPR000608">
    <property type="entry name" value="UBC"/>
</dbReference>
<evidence type="ECO:0000313" key="9">
    <source>
        <dbReference type="Proteomes" id="UP001367508"/>
    </source>
</evidence>
<dbReference type="PANTHER" id="PTHR46116">
    <property type="entry name" value="(E3-INDEPENDENT) E2 UBIQUITIN-CONJUGATING ENZYME"/>
    <property type="match status" value="1"/>
</dbReference>
<accession>A0AAN9PUR4</accession>
<dbReference type="Gene3D" id="3.10.110.10">
    <property type="entry name" value="Ubiquitin Conjugating Enzyme"/>
    <property type="match status" value="1"/>
</dbReference>
<dbReference type="GO" id="GO:0005524">
    <property type="term" value="F:ATP binding"/>
    <property type="evidence" value="ECO:0007669"/>
    <property type="project" value="UniProtKB-KW"/>
</dbReference>
<dbReference type="GO" id="GO:0061631">
    <property type="term" value="F:ubiquitin conjugating enzyme activity"/>
    <property type="evidence" value="ECO:0007669"/>
    <property type="project" value="UniProtKB-EC"/>
</dbReference>
<keyword evidence="9" id="KW-1185">Reference proteome</keyword>
<feature type="compositionally biased region" description="Low complexity" evidence="6">
    <location>
        <begin position="17"/>
        <end position="28"/>
    </location>
</feature>
<evidence type="ECO:0000259" key="7">
    <source>
        <dbReference type="PROSITE" id="PS50127"/>
    </source>
</evidence>
<gene>
    <name evidence="8" type="ORF">VNO77_37360</name>
</gene>
<dbReference type="Proteomes" id="UP001367508">
    <property type="component" value="Unassembled WGS sequence"/>
</dbReference>
<keyword evidence="4" id="KW-0833">Ubl conjugation pathway</keyword>
<dbReference type="PANTHER" id="PTHR46116:SF41">
    <property type="entry name" value="UBIQUITIN-CONJUGATING ENZYME E2 25-RELATED"/>
    <property type="match status" value="1"/>
</dbReference>
<dbReference type="FunFam" id="3.10.110.10:FF:000028">
    <property type="entry name" value="Probable ubiquitin-conjugating enzyme E2 23"/>
    <property type="match status" value="1"/>
</dbReference>
<keyword evidence="3" id="KW-0547">Nucleotide-binding</keyword>
<dbReference type="PROSITE" id="PS50127">
    <property type="entry name" value="UBC_2"/>
    <property type="match status" value="1"/>
</dbReference>
<name>A0AAN9PUR4_CANGL</name>
<evidence type="ECO:0000313" key="8">
    <source>
        <dbReference type="EMBL" id="KAK7313025.1"/>
    </source>
</evidence>
<comment type="caution">
    <text evidence="8">The sequence shown here is derived from an EMBL/GenBank/DDBJ whole genome shotgun (WGS) entry which is preliminary data.</text>
</comment>
<keyword evidence="2" id="KW-0808">Transferase</keyword>
<feature type="region of interest" description="Disordered" evidence="6">
    <location>
        <begin position="1"/>
        <end position="30"/>
    </location>
</feature>
<keyword evidence="5" id="KW-0067">ATP-binding</keyword>
<sequence>MNRSIQPPPLPTHSFRSSKTGVYSGSSSHRFMDPDVIEIPPSTTHNPLNLMKQKEAILHDVIDIDDDDPANLVLAGEEVGKSDRGKMIESIHDGYDGHQIMEVFDNIFCPAVTDQSGSSSRLESSNGYTSVSHNLINANDHGSDHSCDDDDDDDDYSDLFLDDYMDIDQYTLLQAHFDNVNIPTGIEAPIPWLADYDLGLKKTNHGSLYPWSHTQSDAKISHLTDSSHPSLLVEPTNPEIQGPSVGSSNLQIQMDAIKHPSGVELSSPTLFSQTVLTKKKPDASQRRRRKLKLALGMESSKSNLFFGPSECKKKPNIFCPSANHGFVDNLEAKKLPHGSKALHWGHFENSTKAAGGSSSYHSNMIGPADGSLHYQGIEFINDWWLKNTIHFQPLPSYTTSSSFFDPFVPLHAPEQVLDNSWVHNSARHGNNGTAADSAVVAISDEARDEILRKFQNFKQFDTIEDTSDHYFAHSNSSMKQHSKNWAKRIQEEWKLLEKDLPDSIFVRVYESRIDLLRAVIIGAEGTPYHDGLFFFDVFFPSGYPNVPPQVHYHSGGLRLNPNLYNCGKVCLSLLNTWSGHKNEKWLPGVSTILQVLVSIQGLILNTKPYFNEPGYAHLSGSADGEMRSLQYNEDTFILSLKTMVYIIRRPPKNFEDFVLGHFCSRAHDVLVACKAYMDGAQVGCLVKGGVQDVDQGDKSCSKQFKKSLAAHVDILVKEFIQIGAKNCEKIFSPSTAGKMSMGEFPVAASIS</sequence>
<reference evidence="8 9" key="1">
    <citation type="submission" date="2024-01" db="EMBL/GenBank/DDBJ databases">
        <title>The genomes of 5 underutilized Papilionoideae crops provide insights into root nodulation and disease resistanc.</title>
        <authorList>
            <person name="Jiang F."/>
        </authorList>
    </citation>
    <scope>NUCLEOTIDE SEQUENCE [LARGE SCALE GENOMIC DNA]</scope>
    <source>
        <strain evidence="8">LVBAO_FW01</strain>
        <tissue evidence="8">Leaves</tissue>
    </source>
</reference>
<feature type="domain" description="UBC core" evidence="7">
    <location>
        <begin position="484"/>
        <end position="644"/>
    </location>
</feature>
<evidence type="ECO:0000256" key="5">
    <source>
        <dbReference type="ARBA" id="ARBA00022840"/>
    </source>
</evidence>
<dbReference type="Pfam" id="PF00179">
    <property type="entry name" value="UQ_con"/>
    <property type="match status" value="1"/>
</dbReference>
<dbReference type="InterPro" id="IPR016135">
    <property type="entry name" value="UBQ-conjugating_enzyme/RWD"/>
</dbReference>
<evidence type="ECO:0000256" key="3">
    <source>
        <dbReference type="ARBA" id="ARBA00022741"/>
    </source>
</evidence>
<dbReference type="SMART" id="SM00212">
    <property type="entry name" value="UBCc"/>
    <property type="match status" value="1"/>
</dbReference>
<evidence type="ECO:0000256" key="2">
    <source>
        <dbReference type="ARBA" id="ARBA00022679"/>
    </source>
</evidence>